<comment type="caution">
    <text evidence="2">The sequence shown here is derived from an EMBL/GenBank/DDBJ whole genome shotgun (WGS) entry which is preliminary data.</text>
</comment>
<feature type="compositionally biased region" description="Polar residues" evidence="1">
    <location>
        <begin position="222"/>
        <end position="235"/>
    </location>
</feature>
<dbReference type="GO" id="GO:0031267">
    <property type="term" value="F:small GTPase binding"/>
    <property type="evidence" value="ECO:0007669"/>
    <property type="project" value="InterPro"/>
</dbReference>
<protein>
    <submittedName>
        <fullName evidence="2">Rab-3-interacting molecule unc-10</fullName>
    </submittedName>
</protein>
<reference evidence="2 3" key="1">
    <citation type="journal article" date="2018" name="Sci. Rep.">
        <title>Genomic signatures of local adaptation to the degree of environmental predictability in rotifers.</title>
        <authorList>
            <person name="Franch-Gras L."/>
            <person name="Hahn C."/>
            <person name="Garcia-Roger E.M."/>
            <person name="Carmona M.J."/>
            <person name="Serra M."/>
            <person name="Gomez A."/>
        </authorList>
    </citation>
    <scope>NUCLEOTIDE SEQUENCE [LARGE SCALE GENOMIC DNA]</scope>
    <source>
        <strain evidence="2">HYR1</strain>
    </source>
</reference>
<feature type="region of interest" description="Disordered" evidence="1">
    <location>
        <begin position="208"/>
        <end position="250"/>
    </location>
</feature>
<dbReference type="InterPro" id="IPR011011">
    <property type="entry name" value="Znf_FYVE_PHD"/>
</dbReference>
<feature type="compositionally biased region" description="Polar residues" evidence="1">
    <location>
        <begin position="148"/>
        <end position="189"/>
    </location>
</feature>
<dbReference type="GO" id="GO:0042391">
    <property type="term" value="P:regulation of membrane potential"/>
    <property type="evidence" value="ECO:0007669"/>
    <property type="project" value="TreeGrafter"/>
</dbReference>
<accession>A0A3M7P4V4</accession>
<proteinExistence type="predicted"/>
<dbReference type="GO" id="GO:0006887">
    <property type="term" value="P:exocytosis"/>
    <property type="evidence" value="ECO:0007669"/>
    <property type="project" value="InterPro"/>
</dbReference>
<name>A0A3M7P4V4_BRAPC</name>
<feature type="non-terminal residue" evidence="2">
    <location>
        <position position="393"/>
    </location>
</feature>
<evidence type="ECO:0000313" key="2">
    <source>
        <dbReference type="EMBL" id="RMZ94131.1"/>
    </source>
</evidence>
<dbReference type="InterPro" id="IPR039032">
    <property type="entry name" value="Rim-like"/>
</dbReference>
<dbReference type="InterPro" id="IPR013083">
    <property type="entry name" value="Znf_RING/FYVE/PHD"/>
</dbReference>
<evidence type="ECO:0000313" key="3">
    <source>
        <dbReference type="Proteomes" id="UP000276133"/>
    </source>
</evidence>
<dbReference type="PANTHER" id="PTHR12157">
    <property type="entry name" value="REGULATING SYNAPTIC MEMBRANE EXOCYTOSIS PROTEIN"/>
    <property type="match status" value="1"/>
</dbReference>
<feature type="region of interest" description="Disordered" evidence="1">
    <location>
        <begin position="137"/>
        <end position="191"/>
    </location>
</feature>
<keyword evidence="3" id="KW-1185">Reference proteome</keyword>
<dbReference type="PANTHER" id="PTHR12157:SF21">
    <property type="entry name" value="RAB3 INTERACTING MOLECULE, ISOFORM F"/>
    <property type="match status" value="1"/>
</dbReference>
<dbReference type="GO" id="GO:0016020">
    <property type="term" value="C:membrane"/>
    <property type="evidence" value="ECO:0007669"/>
    <property type="project" value="InterPro"/>
</dbReference>
<dbReference type="EMBL" id="REGN01013276">
    <property type="protein sequence ID" value="RMZ94131.1"/>
    <property type="molecule type" value="Genomic_DNA"/>
</dbReference>
<dbReference type="Proteomes" id="UP000276133">
    <property type="component" value="Unassembled WGS sequence"/>
</dbReference>
<dbReference type="OrthoDB" id="420032at2759"/>
<dbReference type="AlphaFoldDB" id="A0A3M7P4V4"/>
<dbReference type="GO" id="GO:0044325">
    <property type="term" value="F:transmembrane transporter binding"/>
    <property type="evidence" value="ECO:0007669"/>
    <property type="project" value="TreeGrafter"/>
</dbReference>
<evidence type="ECO:0000256" key="1">
    <source>
        <dbReference type="SAM" id="MobiDB-lite"/>
    </source>
</evidence>
<sequence length="393" mass="43998">MISILENVSKLTISNSSANVRSNTNQNFSTLTSSNNSLSHVDQIKLKKSQRHSISDIAQETKQRYGSVDTGNVCDICKKIKFTNSSVGRVCFSCKSRCCIRCSVKYITKTKEIWMCSDCKKKQDELLQTTFLKRKKNPTEVMPANETGHVNPTSSKRQLPNLSRIKQLSQDESSSLAHEQSPLNTTNSLARKPGRLKMVLVKQASLTNPPNYFKEPTEPNFLPNSTSNKHASTQELNKHLSSDNFYSSPGSSISMISRSKAERIADPTLLYKVSRSSSQKNSSSNLSQLAQVDIDESSMYQREKSLNALLKEKEMQQQEVPIKATQLQHGTSLAHKTLEEIQSKLEELNVSGENSSLDRPTKVRKQPVLPALPVDTSTIKHRLLAELKQRSIN</sequence>
<organism evidence="2 3">
    <name type="scientific">Brachionus plicatilis</name>
    <name type="common">Marine rotifer</name>
    <name type="synonym">Brachionus muelleri</name>
    <dbReference type="NCBI Taxonomy" id="10195"/>
    <lineage>
        <taxon>Eukaryota</taxon>
        <taxon>Metazoa</taxon>
        <taxon>Spiralia</taxon>
        <taxon>Gnathifera</taxon>
        <taxon>Rotifera</taxon>
        <taxon>Eurotatoria</taxon>
        <taxon>Monogononta</taxon>
        <taxon>Pseudotrocha</taxon>
        <taxon>Ploima</taxon>
        <taxon>Brachionidae</taxon>
        <taxon>Brachionus</taxon>
    </lineage>
</organism>
<gene>
    <name evidence="2" type="ORF">BpHYR1_023508</name>
</gene>
<dbReference type="STRING" id="10195.A0A3M7P4V4"/>
<dbReference type="SUPFAM" id="SSF57903">
    <property type="entry name" value="FYVE/PHD zinc finger"/>
    <property type="match status" value="1"/>
</dbReference>
<dbReference type="Gene3D" id="3.30.40.10">
    <property type="entry name" value="Zinc/RING finger domain, C3HC4 (zinc finger)"/>
    <property type="match status" value="1"/>
</dbReference>